<dbReference type="SUPFAM" id="SSF51569">
    <property type="entry name" value="Aldolase"/>
    <property type="match status" value="1"/>
</dbReference>
<evidence type="ECO:0000256" key="1">
    <source>
        <dbReference type="ARBA" id="ARBA00004761"/>
    </source>
</evidence>
<comment type="similarity">
    <text evidence="2">Belongs to the KHG/KDPG aldolase family.</text>
</comment>
<accession>A0ABR7NEP2</accession>
<dbReference type="Proteomes" id="UP000658131">
    <property type="component" value="Unassembled WGS sequence"/>
</dbReference>
<organism evidence="6 7">
    <name type="scientific">Yanshouia hominis</name>
    <dbReference type="NCBI Taxonomy" id="2763673"/>
    <lineage>
        <taxon>Bacteria</taxon>
        <taxon>Bacillati</taxon>
        <taxon>Bacillota</taxon>
        <taxon>Clostridia</taxon>
        <taxon>Eubacteriales</taxon>
        <taxon>Oscillospiraceae</taxon>
        <taxon>Yanshouia</taxon>
    </lineage>
</organism>
<dbReference type="Pfam" id="PF01081">
    <property type="entry name" value="Aldolase"/>
    <property type="match status" value="1"/>
</dbReference>
<dbReference type="Gene3D" id="3.20.20.70">
    <property type="entry name" value="Aldolase class I"/>
    <property type="match status" value="1"/>
</dbReference>
<dbReference type="EMBL" id="JACRTB010000001">
    <property type="protein sequence ID" value="MBC8574886.1"/>
    <property type="molecule type" value="Genomic_DNA"/>
</dbReference>
<keyword evidence="7" id="KW-1185">Reference proteome</keyword>
<keyword evidence="5" id="KW-0119">Carbohydrate metabolism</keyword>
<dbReference type="InterPro" id="IPR013785">
    <property type="entry name" value="Aldolase_TIM"/>
</dbReference>
<dbReference type="CDD" id="cd00452">
    <property type="entry name" value="KDPG_aldolase"/>
    <property type="match status" value="1"/>
</dbReference>
<dbReference type="RefSeq" id="WP_262398577.1">
    <property type="nucleotide sequence ID" value="NZ_JACRTB010000001.1"/>
</dbReference>
<dbReference type="InterPro" id="IPR031338">
    <property type="entry name" value="KDPG/KHG_AS_2"/>
</dbReference>
<dbReference type="InterPro" id="IPR000887">
    <property type="entry name" value="Aldlse_KDPG_KHG"/>
</dbReference>
<comment type="caution">
    <text evidence="6">The sequence shown here is derived from an EMBL/GenBank/DDBJ whole genome shotgun (WGS) entry which is preliminary data.</text>
</comment>
<reference evidence="6 7" key="1">
    <citation type="submission" date="2020-08" db="EMBL/GenBank/DDBJ databases">
        <title>Genome public.</title>
        <authorList>
            <person name="Liu C."/>
            <person name="Sun Q."/>
        </authorList>
    </citation>
    <scope>NUCLEOTIDE SEQUENCE [LARGE SCALE GENOMIC DNA]</scope>
    <source>
        <strain evidence="6 7">BX1</strain>
    </source>
</reference>
<sequence>MSHDECLTGLRNAKIVAIVRGVALEKMLDTAGALAAGGISCLEITFDHRSQQGRRDTLRGIEVVSRTFPELLIGAGTVLTTRDVEEARDAGARYMISPNTEPDVIARTRELGLVSMPGAFTPSEVVQAFAAGGDIIKLFPAALLGIPYIKALRGPLAHIPMAAVGGVTPENLGEFLRAGVCAAGIGGSLVDLKAISAGEYGRLTETARRFTLALNNA</sequence>
<evidence type="ECO:0000256" key="3">
    <source>
        <dbReference type="ARBA" id="ARBA00011233"/>
    </source>
</evidence>
<evidence type="ECO:0000256" key="5">
    <source>
        <dbReference type="ARBA" id="ARBA00023277"/>
    </source>
</evidence>
<name>A0ABR7NEP2_9FIRM</name>
<evidence type="ECO:0000256" key="2">
    <source>
        <dbReference type="ARBA" id="ARBA00006906"/>
    </source>
</evidence>
<comment type="subunit">
    <text evidence="3">Homotrimer.</text>
</comment>
<evidence type="ECO:0000256" key="4">
    <source>
        <dbReference type="ARBA" id="ARBA00023239"/>
    </source>
</evidence>
<gene>
    <name evidence="6" type="ORF">H8717_00470</name>
</gene>
<dbReference type="PROSITE" id="PS00160">
    <property type="entry name" value="ALDOLASE_KDPG_KHG_2"/>
    <property type="match status" value="1"/>
</dbReference>
<protein>
    <submittedName>
        <fullName evidence="6">Bifunctional 4-hydroxy-2-oxoglutarate aldolase/2-dehydro-3-deoxy-phosphogluconate aldolase</fullName>
    </submittedName>
</protein>
<evidence type="ECO:0000313" key="7">
    <source>
        <dbReference type="Proteomes" id="UP000658131"/>
    </source>
</evidence>
<dbReference type="PANTHER" id="PTHR30246">
    <property type="entry name" value="2-KETO-3-DEOXY-6-PHOSPHOGLUCONATE ALDOLASE"/>
    <property type="match status" value="1"/>
</dbReference>
<dbReference type="PANTHER" id="PTHR30246:SF1">
    <property type="entry name" value="2-DEHYDRO-3-DEOXY-6-PHOSPHOGALACTONATE ALDOLASE-RELATED"/>
    <property type="match status" value="1"/>
</dbReference>
<proteinExistence type="inferred from homology"/>
<evidence type="ECO:0000313" key="6">
    <source>
        <dbReference type="EMBL" id="MBC8574886.1"/>
    </source>
</evidence>
<keyword evidence="4" id="KW-0456">Lyase</keyword>
<dbReference type="NCBIfam" id="TIGR01182">
    <property type="entry name" value="eda"/>
    <property type="match status" value="1"/>
</dbReference>
<comment type="pathway">
    <text evidence="1">Carbohydrate acid metabolism.</text>
</comment>